<proteinExistence type="predicted"/>
<dbReference type="PANTHER" id="PTHR37984:SF7">
    <property type="entry name" value="INTEGRASE CATALYTIC DOMAIN-CONTAINING PROTEIN"/>
    <property type="match status" value="1"/>
</dbReference>
<dbReference type="SUPFAM" id="SSF53098">
    <property type="entry name" value="Ribonuclease H-like"/>
    <property type="match status" value="1"/>
</dbReference>
<sequence>MRKTCQEKYVPRLPYRRVSVNILEFWGISYLVPTDAYSKWLDIVPMKGKTAKHVIEACRTVFAVHGNPQILVSDNVPFNSIEFLRFARNKFQCNFSSLKFAQSNELAEKGTHIAKQLLLKCNETQTDYRDELYAYRNMPIPGLRASPSQLFFSQSVRTACPITV</sequence>
<evidence type="ECO:0000313" key="2">
    <source>
        <dbReference type="Proteomes" id="UP001159363"/>
    </source>
</evidence>
<comment type="caution">
    <text evidence="1">The sequence shown here is derived from an EMBL/GenBank/DDBJ whole genome shotgun (WGS) entry which is preliminary data.</text>
</comment>
<evidence type="ECO:0008006" key="3">
    <source>
        <dbReference type="Google" id="ProtNLM"/>
    </source>
</evidence>
<dbReference type="InterPro" id="IPR050951">
    <property type="entry name" value="Retrovirus_Pol_polyprotein"/>
</dbReference>
<dbReference type="EMBL" id="JARBHB010000015">
    <property type="protein sequence ID" value="KAJ8867902.1"/>
    <property type="molecule type" value="Genomic_DNA"/>
</dbReference>
<dbReference type="InterPro" id="IPR012337">
    <property type="entry name" value="RNaseH-like_sf"/>
</dbReference>
<organism evidence="1 2">
    <name type="scientific">Dryococelus australis</name>
    <dbReference type="NCBI Taxonomy" id="614101"/>
    <lineage>
        <taxon>Eukaryota</taxon>
        <taxon>Metazoa</taxon>
        <taxon>Ecdysozoa</taxon>
        <taxon>Arthropoda</taxon>
        <taxon>Hexapoda</taxon>
        <taxon>Insecta</taxon>
        <taxon>Pterygota</taxon>
        <taxon>Neoptera</taxon>
        <taxon>Polyneoptera</taxon>
        <taxon>Phasmatodea</taxon>
        <taxon>Verophasmatodea</taxon>
        <taxon>Anareolatae</taxon>
        <taxon>Phasmatidae</taxon>
        <taxon>Eurycanthinae</taxon>
        <taxon>Dryococelus</taxon>
    </lineage>
</organism>
<gene>
    <name evidence="1" type="ORF">PR048_031710</name>
</gene>
<reference evidence="1 2" key="1">
    <citation type="submission" date="2023-02" db="EMBL/GenBank/DDBJ databases">
        <title>LHISI_Scaffold_Assembly.</title>
        <authorList>
            <person name="Stuart O.P."/>
            <person name="Cleave R."/>
            <person name="Magrath M.J.L."/>
            <person name="Mikheyev A.S."/>
        </authorList>
    </citation>
    <scope>NUCLEOTIDE SEQUENCE [LARGE SCALE GENOMIC DNA]</scope>
    <source>
        <strain evidence="1">Daus_M_001</strain>
        <tissue evidence="1">Leg muscle</tissue>
    </source>
</reference>
<keyword evidence="2" id="KW-1185">Reference proteome</keyword>
<dbReference type="InterPro" id="IPR036397">
    <property type="entry name" value="RNaseH_sf"/>
</dbReference>
<evidence type="ECO:0000313" key="1">
    <source>
        <dbReference type="EMBL" id="KAJ8867902.1"/>
    </source>
</evidence>
<protein>
    <recommendedName>
        <fullName evidence="3">Integrase catalytic domain-containing protein</fullName>
    </recommendedName>
</protein>
<dbReference type="Gene3D" id="3.30.420.10">
    <property type="entry name" value="Ribonuclease H-like superfamily/Ribonuclease H"/>
    <property type="match status" value="1"/>
</dbReference>
<name>A0ABQ9G725_9NEOP</name>
<dbReference type="PANTHER" id="PTHR37984">
    <property type="entry name" value="PROTEIN CBG26694"/>
    <property type="match status" value="1"/>
</dbReference>
<dbReference type="Proteomes" id="UP001159363">
    <property type="component" value="Chromosome 14"/>
</dbReference>
<accession>A0ABQ9G725</accession>